<dbReference type="Proteomes" id="UP001500751">
    <property type="component" value="Unassembled WGS sequence"/>
</dbReference>
<dbReference type="PROSITE" id="PS50263">
    <property type="entry name" value="CN_HYDROLASE"/>
    <property type="match status" value="1"/>
</dbReference>
<dbReference type="SUPFAM" id="SSF56317">
    <property type="entry name" value="Carbon-nitrogen hydrolase"/>
    <property type="match status" value="1"/>
</dbReference>
<dbReference type="PANTHER" id="PTHR43674:SF16">
    <property type="entry name" value="CARBON-NITROGEN FAMILY, PUTATIVE (AFU_ORTHOLOGUE AFUA_5G02350)-RELATED"/>
    <property type="match status" value="1"/>
</dbReference>
<dbReference type="EMBL" id="BAAAQN010000030">
    <property type="protein sequence ID" value="GAA2040627.1"/>
    <property type="molecule type" value="Genomic_DNA"/>
</dbReference>
<dbReference type="Gene3D" id="3.60.110.10">
    <property type="entry name" value="Carbon-nitrogen hydrolase"/>
    <property type="match status" value="1"/>
</dbReference>
<evidence type="ECO:0000256" key="1">
    <source>
        <dbReference type="ARBA" id="ARBA00022801"/>
    </source>
</evidence>
<dbReference type="InterPro" id="IPR036526">
    <property type="entry name" value="C-N_Hydrolase_sf"/>
</dbReference>
<evidence type="ECO:0000313" key="4">
    <source>
        <dbReference type="EMBL" id="GAA2040627.1"/>
    </source>
</evidence>
<keyword evidence="5" id="KW-1185">Reference proteome</keyword>
<feature type="domain" description="CN hydrolase" evidence="3">
    <location>
        <begin position="6"/>
        <end position="266"/>
    </location>
</feature>
<dbReference type="InterPro" id="IPR003010">
    <property type="entry name" value="C-N_Hydrolase"/>
</dbReference>
<dbReference type="CDD" id="cd07197">
    <property type="entry name" value="nitrilase"/>
    <property type="match status" value="1"/>
</dbReference>
<sequence length="309" mass="33015">MVSSTLRLAVAQTSVHRDPTDIGAIRAAGSEIRTLMQHARLAGARVVQFPEGTLAYAGPDPLDWDRAAWPELRAQADAIAADARELGLWVVFGAPHRLTGSRRPHNSLYVVSDTGDLVTRYDKRFLSNTEITNLYTPGTEATIVDIDGTRIGLAICIEAKFPEVFAEYERHNADAVLLSAATTDPIFATVAQAHAELFSMWIGFAAPASITGAASPVASNAASAFTSNSGSATAPRAGLIAPGGRWLAQTARVRGRRGLAVADIDLGSISSDIDTSRRLARPWRRTARSGLYAPHTAKGDPRSKNRGEF</sequence>
<evidence type="ECO:0000259" key="3">
    <source>
        <dbReference type="PROSITE" id="PS50263"/>
    </source>
</evidence>
<proteinExistence type="predicted"/>
<dbReference type="RefSeq" id="WP_344667945.1">
    <property type="nucleotide sequence ID" value="NZ_BAAAQN010000030.1"/>
</dbReference>
<organism evidence="4 5">
    <name type="scientific">Catenulispora yoronensis</name>
    <dbReference type="NCBI Taxonomy" id="450799"/>
    <lineage>
        <taxon>Bacteria</taxon>
        <taxon>Bacillati</taxon>
        <taxon>Actinomycetota</taxon>
        <taxon>Actinomycetes</taxon>
        <taxon>Catenulisporales</taxon>
        <taxon>Catenulisporaceae</taxon>
        <taxon>Catenulispora</taxon>
    </lineage>
</organism>
<accession>A0ABP5G9X7</accession>
<dbReference type="InterPro" id="IPR050345">
    <property type="entry name" value="Aliph_Amidase/BUP"/>
</dbReference>
<protein>
    <submittedName>
        <fullName evidence="4">Carbon-nitrogen hydrolase family protein</fullName>
    </submittedName>
</protein>
<name>A0ABP5G9X7_9ACTN</name>
<gene>
    <name evidence="4" type="ORF">GCM10009839_48490</name>
</gene>
<keyword evidence="1 4" id="KW-0378">Hydrolase</keyword>
<evidence type="ECO:0000313" key="5">
    <source>
        <dbReference type="Proteomes" id="UP001500751"/>
    </source>
</evidence>
<dbReference type="Pfam" id="PF00795">
    <property type="entry name" value="CN_hydrolase"/>
    <property type="match status" value="1"/>
</dbReference>
<comment type="caution">
    <text evidence="4">The sequence shown here is derived from an EMBL/GenBank/DDBJ whole genome shotgun (WGS) entry which is preliminary data.</text>
</comment>
<reference evidence="5" key="1">
    <citation type="journal article" date="2019" name="Int. J. Syst. Evol. Microbiol.">
        <title>The Global Catalogue of Microorganisms (GCM) 10K type strain sequencing project: providing services to taxonomists for standard genome sequencing and annotation.</title>
        <authorList>
            <consortium name="The Broad Institute Genomics Platform"/>
            <consortium name="The Broad Institute Genome Sequencing Center for Infectious Disease"/>
            <person name="Wu L."/>
            <person name="Ma J."/>
        </authorList>
    </citation>
    <scope>NUCLEOTIDE SEQUENCE [LARGE SCALE GENOMIC DNA]</scope>
    <source>
        <strain evidence="5">JCM 16014</strain>
    </source>
</reference>
<feature type="compositionally biased region" description="Basic and acidic residues" evidence="2">
    <location>
        <begin position="297"/>
        <end position="309"/>
    </location>
</feature>
<dbReference type="PANTHER" id="PTHR43674">
    <property type="entry name" value="NITRILASE C965.09-RELATED"/>
    <property type="match status" value="1"/>
</dbReference>
<evidence type="ECO:0000256" key="2">
    <source>
        <dbReference type="SAM" id="MobiDB-lite"/>
    </source>
</evidence>
<feature type="region of interest" description="Disordered" evidence="2">
    <location>
        <begin position="290"/>
        <end position="309"/>
    </location>
</feature>
<dbReference type="GO" id="GO:0016787">
    <property type="term" value="F:hydrolase activity"/>
    <property type="evidence" value="ECO:0007669"/>
    <property type="project" value="UniProtKB-KW"/>
</dbReference>